<sequence length="309" mass="34368">MFCSVHGLVKKLKISIYSLVGVSKRDYLKAQKQLFVLEFVCGPCKRSQAVNISTNGIETALHSTLINESTATEDTYFGTFHLELSLNTTNADSTVDSTADSTTDNTTDRTFDVSRVEPTNTTAFTEPSINGEDLQMSTTYIEEPIGVQFTVIGEDRTADSITDNTTDCTADCYTDRTTDRTFDVSRGDPPNTTAFMEPSINGEDLPMSTTVLEEPNCVHFTVIEEGTLKKCNKLVSSDGFAYIIKKTTKKAVQWRCNQRRTGQICYASVRQEGDIFSRGTTAHNHPADPLMRQKVEISRDVSKIMYTVY</sequence>
<dbReference type="Gene3D" id="2.20.25.240">
    <property type="match status" value="1"/>
</dbReference>
<gene>
    <name evidence="6" type="ORF">DPMN_077849</name>
</gene>
<feature type="domain" description="FLYWCH-type" evidence="5">
    <location>
        <begin position="232"/>
        <end position="285"/>
    </location>
</feature>
<comment type="caution">
    <text evidence="6">The sequence shown here is derived from an EMBL/GenBank/DDBJ whole genome shotgun (WGS) entry which is preliminary data.</text>
</comment>
<reference evidence="6" key="1">
    <citation type="journal article" date="2019" name="bioRxiv">
        <title>The Genome of the Zebra Mussel, Dreissena polymorpha: A Resource for Invasive Species Research.</title>
        <authorList>
            <person name="McCartney M.A."/>
            <person name="Auch B."/>
            <person name="Kono T."/>
            <person name="Mallez S."/>
            <person name="Zhang Y."/>
            <person name="Obille A."/>
            <person name="Becker A."/>
            <person name="Abrahante J.E."/>
            <person name="Garbe J."/>
            <person name="Badalamenti J.P."/>
            <person name="Herman A."/>
            <person name="Mangelson H."/>
            <person name="Liachko I."/>
            <person name="Sullivan S."/>
            <person name="Sone E.D."/>
            <person name="Koren S."/>
            <person name="Silverstein K.A.T."/>
            <person name="Beckman K.B."/>
            <person name="Gohl D.M."/>
        </authorList>
    </citation>
    <scope>NUCLEOTIDE SEQUENCE</scope>
    <source>
        <strain evidence="6">Duluth1</strain>
        <tissue evidence="6">Whole animal</tissue>
    </source>
</reference>
<evidence type="ECO:0000256" key="4">
    <source>
        <dbReference type="SAM" id="MobiDB-lite"/>
    </source>
</evidence>
<reference evidence="6" key="2">
    <citation type="submission" date="2020-11" db="EMBL/GenBank/DDBJ databases">
        <authorList>
            <person name="McCartney M.A."/>
            <person name="Auch B."/>
            <person name="Kono T."/>
            <person name="Mallez S."/>
            <person name="Becker A."/>
            <person name="Gohl D.M."/>
            <person name="Silverstein K.A.T."/>
            <person name="Koren S."/>
            <person name="Bechman K.B."/>
            <person name="Herman A."/>
            <person name="Abrahante J.E."/>
            <person name="Garbe J."/>
        </authorList>
    </citation>
    <scope>NUCLEOTIDE SEQUENCE</scope>
    <source>
        <strain evidence="6">Duluth1</strain>
        <tissue evidence="6">Whole animal</tissue>
    </source>
</reference>
<dbReference type="PANTHER" id="PTHR20956">
    <property type="entry name" value="HEH2P"/>
    <property type="match status" value="1"/>
</dbReference>
<keyword evidence="2" id="KW-0863">Zinc-finger</keyword>
<evidence type="ECO:0000256" key="2">
    <source>
        <dbReference type="ARBA" id="ARBA00022771"/>
    </source>
</evidence>
<dbReference type="AlphaFoldDB" id="A0A9D3YRE4"/>
<evidence type="ECO:0000256" key="1">
    <source>
        <dbReference type="ARBA" id="ARBA00022723"/>
    </source>
</evidence>
<organism evidence="6 7">
    <name type="scientific">Dreissena polymorpha</name>
    <name type="common">Zebra mussel</name>
    <name type="synonym">Mytilus polymorpha</name>
    <dbReference type="NCBI Taxonomy" id="45954"/>
    <lineage>
        <taxon>Eukaryota</taxon>
        <taxon>Metazoa</taxon>
        <taxon>Spiralia</taxon>
        <taxon>Lophotrochozoa</taxon>
        <taxon>Mollusca</taxon>
        <taxon>Bivalvia</taxon>
        <taxon>Autobranchia</taxon>
        <taxon>Heteroconchia</taxon>
        <taxon>Euheterodonta</taxon>
        <taxon>Imparidentia</taxon>
        <taxon>Neoheterodontei</taxon>
        <taxon>Myida</taxon>
        <taxon>Dreissenoidea</taxon>
        <taxon>Dreissenidae</taxon>
        <taxon>Dreissena</taxon>
    </lineage>
</organism>
<evidence type="ECO:0000313" key="7">
    <source>
        <dbReference type="Proteomes" id="UP000828390"/>
    </source>
</evidence>
<proteinExistence type="predicted"/>
<protein>
    <recommendedName>
        <fullName evidence="5">FLYWCH-type domain-containing protein</fullName>
    </recommendedName>
</protein>
<dbReference type="PANTHER" id="PTHR20956:SF12">
    <property type="entry name" value="FLYWCH-TYPE DOMAIN-CONTAINING PROTEIN"/>
    <property type="match status" value="1"/>
</dbReference>
<keyword evidence="3" id="KW-0862">Zinc</keyword>
<dbReference type="GO" id="GO:0008270">
    <property type="term" value="F:zinc ion binding"/>
    <property type="evidence" value="ECO:0007669"/>
    <property type="project" value="UniProtKB-KW"/>
</dbReference>
<feature type="region of interest" description="Disordered" evidence="4">
    <location>
        <begin position="181"/>
        <end position="202"/>
    </location>
</feature>
<dbReference type="Proteomes" id="UP000828390">
    <property type="component" value="Unassembled WGS sequence"/>
</dbReference>
<name>A0A9D3YRE4_DREPO</name>
<accession>A0A9D3YRE4</accession>
<dbReference type="Pfam" id="PF04500">
    <property type="entry name" value="FLYWCH"/>
    <property type="match status" value="1"/>
</dbReference>
<evidence type="ECO:0000259" key="5">
    <source>
        <dbReference type="Pfam" id="PF04500"/>
    </source>
</evidence>
<dbReference type="EMBL" id="JAIWYP010000015">
    <property type="protein sequence ID" value="KAH3702823.1"/>
    <property type="molecule type" value="Genomic_DNA"/>
</dbReference>
<keyword evidence="7" id="KW-1185">Reference proteome</keyword>
<dbReference type="InterPro" id="IPR007588">
    <property type="entry name" value="Znf_FLYWCH"/>
</dbReference>
<evidence type="ECO:0000313" key="6">
    <source>
        <dbReference type="EMBL" id="KAH3702823.1"/>
    </source>
</evidence>
<keyword evidence="1" id="KW-0479">Metal-binding</keyword>
<evidence type="ECO:0000256" key="3">
    <source>
        <dbReference type="ARBA" id="ARBA00022833"/>
    </source>
</evidence>